<evidence type="ECO:0000313" key="1">
    <source>
        <dbReference type="EMBL" id="KAI6655927.1"/>
    </source>
</evidence>
<dbReference type="Proteomes" id="UP001165289">
    <property type="component" value="Unassembled WGS sequence"/>
</dbReference>
<reference evidence="1 2" key="1">
    <citation type="journal article" date="2023" name="BMC Biol.">
        <title>The compact genome of the sponge Oopsacas minuta (Hexactinellida) is lacking key metazoan core genes.</title>
        <authorList>
            <person name="Santini S."/>
            <person name="Schenkelaars Q."/>
            <person name="Jourda C."/>
            <person name="Duchesne M."/>
            <person name="Belahbib H."/>
            <person name="Rocher C."/>
            <person name="Selva M."/>
            <person name="Riesgo A."/>
            <person name="Vervoort M."/>
            <person name="Leys S.P."/>
            <person name="Kodjabachian L."/>
            <person name="Le Bivic A."/>
            <person name="Borchiellini C."/>
            <person name="Claverie J.M."/>
            <person name="Renard E."/>
        </authorList>
    </citation>
    <scope>NUCLEOTIDE SEQUENCE [LARGE SCALE GENOMIC DNA]</scope>
    <source>
        <strain evidence="1">SPO-2</strain>
    </source>
</reference>
<name>A0AAV7K3U2_9METZ</name>
<proteinExistence type="predicted"/>
<organism evidence="1 2">
    <name type="scientific">Oopsacas minuta</name>
    <dbReference type="NCBI Taxonomy" id="111878"/>
    <lineage>
        <taxon>Eukaryota</taxon>
        <taxon>Metazoa</taxon>
        <taxon>Porifera</taxon>
        <taxon>Hexactinellida</taxon>
        <taxon>Hexasterophora</taxon>
        <taxon>Lyssacinosida</taxon>
        <taxon>Leucopsacidae</taxon>
        <taxon>Oopsacas</taxon>
    </lineage>
</organism>
<dbReference type="EMBL" id="JAKMXF010000166">
    <property type="protein sequence ID" value="KAI6655927.1"/>
    <property type="molecule type" value="Genomic_DNA"/>
</dbReference>
<dbReference type="AlphaFoldDB" id="A0AAV7K3U2"/>
<accession>A0AAV7K3U2</accession>
<comment type="caution">
    <text evidence="1">The sequence shown here is derived from an EMBL/GenBank/DDBJ whole genome shotgun (WGS) entry which is preliminary data.</text>
</comment>
<gene>
    <name evidence="1" type="ORF">LOD99_1661</name>
</gene>
<evidence type="ECO:0000313" key="2">
    <source>
        <dbReference type="Proteomes" id="UP001165289"/>
    </source>
</evidence>
<sequence>MNFAKIRKAIVSRKDAKYFMYVPNNLYDDVSSVSRFTPNRRNCFSTEHTNSMACMMSELESNRMYQRAYESASHHYELMEDIGKTKGNASFYKSPLAKYKRKIKKSKKIEERIQSPTNYYPVKKTCENYGTEGFQNNDTLVPTFMSPRYIEQELYSYERRTGIDRLERVTDMRGNYYYILDF</sequence>
<keyword evidence="2" id="KW-1185">Reference proteome</keyword>
<protein>
    <submittedName>
        <fullName evidence="1">Uncharacterized protein</fullName>
    </submittedName>
</protein>